<proteinExistence type="predicted"/>
<reference evidence="1 2" key="1">
    <citation type="journal article" date="2024" name="G3 (Bethesda)">
        <title>Genome assembly of Hibiscus sabdariffa L. provides insights into metabolisms of medicinal natural products.</title>
        <authorList>
            <person name="Kim T."/>
        </authorList>
    </citation>
    <scope>NUCLEOTIDE SEQUENCE [LARGE SCALE GENOMIC DNA]</scope>
    <source>
        <strain evidence="1">TK-2024</strain>
        <tissue evidence="1">Old leaves</tissue>
    </source>
</reference>
<accession>A0ABR2TBJ3</accession>
<dbReference type="EMBL" id="JBBPBN010000006">
    <property type="protein sequence ID" value="KAK9034840.1"/>
    <property type="molecule type" value="Genomic_DNA"/>
</dbReference>
<sequence length="104" mass="11530">MDLEQALTLGRNDLANWLGDPIAYNKGVKNLTALSVSTLSSSSRHRTAAVRPFSDNPRPSFTSSTSILSKYQIEVTERSPKLFATKLEPHSLPLTPPLSSDRFW</sequence>
<organism evidence="1 2">
    <name type="scientific">Hibiscus sabdariffa</name>
    <name type="common">roselle</name>
    <dbReference type="NCBI Taxonomy" id="183260"/>
    <lineage>
        <taxon>Eukaryota</taxon>
        <taxon>Viridiplantae</taxon>
        <taxon>Streptophyta</taxon>
        <taxon>Embryophyta</taxon>
        <taxon>Tracheophyta</taxon>
        <taxon>Spermatophyta</taxon>
        <taxon>Magnoliopsida</taxon>
        <taxon>eudicotyledons</taxon>
        <taxon>Gunneridae</taxon>
        <taxon>Pentapetalae</taxon>
        <taxon>rosids</taxon>
        <taxon>malvids</taxon>
        <taxon>Malvales</taxon>
        <taxon>Malvaceae</taxon>
        <taxon>Malvoideae</taxon>
        <taxon>Hibiscus</taxon>
    </lineage>
</organism>
<keyword evidence="2" id="KW-1185">Reference proteome</keyword>
<evidence type="ECO:0000313" key="2">
    <source>
        <dbReference type="Proteomes" id="UP001396334"/>
    </source>
</evidence>
<name>A0ABR2TBJ3_9ROSI</name>
<comment type="caution">
    <text evidence="1">The sequence shown here is derived from an EMBL/GenBank/DDBJ whole genome shotgun (WGS) entry which is preliminary data.</text>
</comment>
<dbReference type="Proteomes" id="UP001396334">
    <property type="component" value="Unassembled WGS sequence"/>
</dbReference>
<evidence type="ECO:0000313" key="1">
    <source>
        <dbReference type="EMBL" id="KAK9034840.1"/>
    </source>
</evidence>
<gene>
    <name evidence="1" type="ORF">V6N11_076897</name>
</gene>
<protein>
    <submittedName>
        <fullName evidence="1">Uncharacterized protein</fullName>
    </submittedName>
</protein>